<feature type="region of interest" description="Disordered" evidence="1">
    <location>
        <begin position="1"/>
        <end position="134"/>
    </location>
</feature>
<dbReference type="Proteomes" id="UP000622166">
    <property type="component" value="Unassembled WGS sequence"/>
</dbReference>
<keyword evidence="2" id="KW-1133">Transmembrane helix</keyword>
<keyword evidence="2" id="KW-0812">Transmembrane</keyword>
<proteinExistence type="predicted"/>
<accession>A0A918Q9T9</accession>
<keyword evidence="5" id="KW-1185">Reference proteome</keyword>
<feature type="compositionally biased region" description="Low complexity" evidence="1">
    <location>
        <begin position="94"/>
        <end position="116"/>
    </location>
</feature>
<organism evidence="4 5">
    <name type="scientific">Streptomyces poonensis</name>
    <dbReference type="NCBI Taxonomy" id="68255"/>
    <lineage>
        <taxon>Bacteria</taxon>
        <taxon>Bacillati</taxon>
        <taxon>Actinomycetota</taxon>
        <taxon>Actinomycetes</taxon>
        <taxon>Kitasatosporales</taxon>
        <taxon>Streptomycetaceae</taxon>
        <taxon>Streptomyces</taxon>
    </lineage>
</organism>
<dbReference type="PANTHER" id="PTHR34512">
    <property type="entry name" value="CELL SURFACE PROTEIN"/>
    <property type="match status" value="1"/>
</dbReference>
<dbReference type="RefSeq" id="WP_189866413.1">
    <property type="nucleotide sequence ID" value="NZ_BMVW01000022.1"/>
</dbReference>
<protein>
    <recommendedName>
        <fullName evidence="3">Pyrrolo-quinoline quinone repeat domain-containing protein</fullName>
    </recommendedName>
</protein>
<reference evidence="4" key="2">
    <citation type="submission" date="2020-09" db="EMBL/GenBank/DDBJ databases">
        <authorList>
            <person name="Sun Q."/>
            <person name="Ohkuma M."/>
        </authorList>
    </citation>
    <scope>NUCLEOTIDE SEQUENCE</scope>
    <source>
        <strain evidence="4">JCM 4815</strain>
    </source>
</reference>
<dbReference type="AlphaFoldDB" id="A0A918Q9T9"/>
<evidence type="ECO:0000256" key="1">
    <source>
        <dbReference type="SAM" id="MobiDB-lite"/>
    </source>
</evidence>
<dbReference type="EMBL" id="BMVW01000022">
    <property type="protein sequence ID" value="GGZ39274.1"/>
    <property type="molecule type" value="Genomic_DNA"/>
</dbReference>
<reference evidence="4" key="1">
    <citation type="journal article" date="2014" name="Int. J. Syst. Evol. Microbiol.">
        <title>Complete genome sequence of Corynebacterium casei LMG S-19264T (=DSM 44701T), isolated from a smear-ripened cheese.</title>
        <authorList>
            <consortium name="US DOE Joint Genome Institute (JGI-PGF)"/>
            <person name="Walter F."/>
            <person name="Albersmeier A."/>
            <person name="Kalinowski J."/>
            <person name="Ruckert C."/>
        </authorList>
    </citation>
    <scope>NUCLEOTIDE SEQUENCE</scope>
    <source>
        <strain evidence="4">JCM 4815</strain>
    </source>
</reference>
<evidence type="ECO:0000256" key="2">
    <source>
        <dbReference type="SAM" id="Phobius"/>
    </source>
</evidence>
<feature type="domain" description="Pyrrolo-quinoline quinone repeat" evidence="3">
    <location>
        <begin position="359"/>
        <end position="482"/>
    </location>
</feature>
<evidence type="ECO:0000259" key="3">
    <source>
        <dbReference type="Pfam" id="PF13360"/>
    </source>
</evidence>
<feature type="compositionally biased region" description="Low complexity" evidence="1">
    <location>
        <begin position="65"/>
        <end position="87"/>
    </location>
</feature>
<feature type="compositionally biased region" description="Pro residues" evidence="1">
    <location>
        <begin position="15"/>
        <end position="64"/>
    </location>
</feature>
<dbReference type="InterPro" id="IPR002372">
    <property type="entry name" value="PQQ_rpt_dom"/>
</dbReference>
<evidence type="ECO:0000313" key="5">
    <source>
        <dbReference type="Proteomes" id="UP000622166"/>
    </source>
</evidence>
<name>A0A918Q9T9_9ACTN</name>
<evidence type="ECO:0000313" key="4">
    <source>
        <dbReference type="EMBL" id="GGZ39274.1"/>
    </source>
</evidence>
<dbReference type="InterPro" id="IPR011047">
    <property type="entry name" value="Quinoprotein_ADH-like_sf"/>
</dbReference>
<dbReference type="Pfam" id="PF13360">
    <property type="entry name" value="PQQ_2"/>
    <property type="match status" value="2"/>
</dbReference>
<gene>
    <name evidence="4" type="ORF">GCM10010365_70040</name>
</gene>
<dbReference type="SUPFAM" id="SSF50998">
    <property type="entry name" value="Quinoprotein alcohol dehydrogenase-like"/>
    <property type="match status" value="2"/>
</dbReference>
<feature type="transmembrane region" description="Helical" evidence="2">
    <location>
        <begin position="141"/>
        <end position="162"/>
    </location>
</feature>
<keyword evidence="2" id="KW-0472">Membrane</keyword>
<dbReference type="PANTHER" id="PTHR34512:SF30">
    <property type="entry name" value="OUTER MEMBRANE PROTEIN ASSEMBLY FACTOR BAMB"/>
    <property type="match status" value="1"/>
</dbReference>
<dbReference type="InterPro" id="IPR015943">
    <property type="entry name" value="WD40/YVTN_repeat-like_dom_sf"/>
</dbReference>
<dbReference type="Gene3D" id="2.130.10.10">
    <property type="entry name" value="YVTN repeat-like/Quinoprotein amine dehydrogenase"/>
    <property type="match status" value="2"/>
</dbReference>
<sequence>MASNDMQGAGRVPGQQPPPGPPPGYGYPQQPAVPPQQPPAPPQTPPTPQAPPQPPAPQQGPPPQQYGYGSPQQAPQTVPPQTYGYPQQAPPPQGYGFPQQAPQQGYGFPQQPPQGYAPGGPGYPVGPPQQGAPRKKRTGMIVLLVMALLVLGGTGFGAWYMFIGSVGNNVLWSVPFSEYDTRQEAVINVREETRGTWFTDEAVVHTLYDGVKAYALDTGEQLWATALPGDANQACVAPEDSSGDIGVVAYGEGEACDHIAAYDLGSGKELWHKDLKPGDTTSARDVSVARVGDVVVVSAGKTTLALKASDGTAAWDPERFATEDCGPGRFTGGKNLIRVRGCTIMDASGPDFGKEWDEVSLIDPATGKPRWTYHHDLPEDSFGELSNDGVVSTSPIVLLRDGDDGEALFVIDEKTGKVRSEFDPGKPADYVRTDDSEGGPWSEAGVFGNTFVINASGKSEGSLMAAYDLDSGKQLWKTEAVEYRDFYPLPAAGGDRILAFMTNNDNDKGPALVEMGAQDGSITTIVEYPKDVDKGMTTYARPYWHDDRIYVSALGAPITFDGEKAYSLVALPTTD</sequence>
<comment type="caution">
    <text evidence="4">The sequence shown here is derived from an EMBL/GenBank/DDBJ whole genome shotgun (WGS) entry which is preliminary data.</text>
</comment>
<feature type="domain" description="Pyrrolo-quinoline quinone repeat" evidence="3">
    <location>
        <begin position="171"/>
        <end position="316"/>
    </location>
</feature>